<dbReference type="Proteomes" id="UP001290861">
    <property type="component" value="Unassembled WGS sequence"/>
</dbReference>
<evidence type="ECO:0000313" key="2">
    <source>
        <dbReference type="EMBL" id="MDZ8119519.1"/>
    </source>
</evidence>
<feature type="domain" description="Chorismate-utilising enzyme C-terminal" evidence="1">
    <location>
        <begin position="303"/>
        <end position="396"/>
    </location>
</feature>
<accession>A0ABU5MZC8</accession>
<dbReference type="InterPro" id="IPR001544">
    <property type="entry name" value="Aminotrans_IV"/>
</dbReference>
<dbReference type="Gene3D" id="3.30.470.10">
    <property type="match status" value="1"/>
</dbReference>
<name>A0ABU5MZC8_9BACT</name>
<dbReference type="InterPro" id="IPR043131">
    <property type="entry name" value="BCAT-like_N"/>
</dbReference>
<proteinExistence type="predicted"/>
<gene>
    <name evidence="2" type="ORF">P9H32_12875</name>
</gene>
<comment type="caution">
    <text evidence="2">The sequence shown here is derived from an EMBL/GenBank/DDBJ whole genome shotgun (WGS) entry which is preliminary data.</text>
</comment>
<organism evidence="2 3">
    <name type="scientific">Pontiella agarivorans</name>
    <dbReference type="NCBI Taxonomy" id="3038953"/>
    <lineage>
        <taxon>Bacteria</taxon>
        <taxon>Pseudomonadati</taxon>
        <taxon>Kiritimatiellota</taxon>
        <taxon>Kiritimatiellia</taxon>
        <taxon>Kiritimatiellales</taxon>
        <taxon>Pontiellaceae</taxon>
        <taxon>Pontiella</taxon>
    </lineage>
</organism>
<dbReference type="Gene3D" id="3.60.120.10">
    <property type="entry name" value="Anthranilate synthase"/>
    <property type="match status" value="1"/>
</dbReference>
<dbReference type="SUPFAM" id="SSF56752">
    <property type="entry name" value="D-aminoacid aminotransferase-like PLP-dependent enzymes"/>
    <property type="match status" value="1"/>
</dbReference>
<dbReference type="InterPro" id="IPR015890">
    <property type="entry name" value="Chorismate_C"/>
</dbReference>
<evidence type="ECO:0000259" key="1">
    <source>
        <dbReference type="Pfam" id="PF00425"/>
    </source>
</evidence>
<dbReference type="Pfam" id="PF01063">
    <property type="entry name" value="Aminotran_4"/>
    <property type="match status" value="1"/>
</dbReference>
<dbReference type="Gene3D" id="3.20.10.10">
    <property type="entry name" value="D-amino Acid Aminotransferase, subunit A, domain 2"/>
    <property type="match status" value="1"/>
</dbReference>
<reference evidence="2 3" key="1">
    <citation type="journal article" date="2024" name="Appl. Environ. Microbiol.">
        <title>Pontiella agarivorans sp. nov., a novel marine anaerobic bacterium capable of degrading macroalgal polysaccharides and fixing nitrogen.</title>
        <authorList>
            <person name="Liu N."/>
            <person name="Kivenson V."/>
            <person name="Peng X."/>
            <person name="Cui Z."/>
            <person name="Lankiewicz T.S."/>
            <person name="Gosselin K.M."/>
            <person name="English C.J."/>
            <person name="Blair E.M."/>
            <person name="O'Malley M.A."/>
            <person name="Valentine D.L."/>
        </authorList>
    </citation>
    <scope>NUCLEOTIDE SEQUENCE [LARGE SCALE GENOMIC DNA]</scope>
    <source>
        <strain evidence="2 3">NLcol2</strain>
    </source>
</reference>
<dbReference type="InterPro" id="IPR019999">
    <property type="entry name" value="Anth_synth_I-like"/>
</dbReference>
<dbReference type="RefSeq" id="WP_322609301.1">
    <property type="nucleotide sequence ID" value="NZ_JARVCO010000010.1"/>
</dbReference>
<protein>
    <submittedName>
        <fullName evidence="2">Chorismate-binding protein</fullName>
    </submittedName>
</protein>
<feature type="domain" description="Chorismate-utilising enzyme C-terminal" evidence="1">
    <location>
        <begin position="120"/>
        <end position="280"/>
    </location>
</feature>
<dbReference type="Pfam" id="PF00425">
    <property type="entry name" value="Chorismate_bind"/>
    <property type="match status" value="2"/>
</dbReference>
<evidence type="ECO:0000313" key="3">
    <source>
        <dbReference type="Proteomes" id="UP001290861"/>
    </source>
</evidence>
<dbReference type="InterPro" id="IPR036038">
    <property type="entry name" value="Aminotransferase-like"/>
</dbReference>
<dbReference type="EMBL" id="JARVCO010000010">
    <property type="protein sequence ID" value="MDZ8119519.1"/>
    <property type="molecule type" value="Genomic_DNA"/>
</dbReference>
<dbReference type="InterPro" id="IPR005801">
    <property type="entry name" value="ADC_synthase"/>
</dbReference>
<sequence>MKVVLKHNGRWLHFQCPEKVLIAECIDEVMPAIAEAERSGLYAAGFISYEAAPAFDAALKTHPANGFPLLMLGLFNAPEVLDEIELCGGRGSARADSGCGLDRASPSRYSIGELKPSVSKEEFKAAIGEIKERIAEGATYQVNYTYRLNADFLGDAWAFFNELVKGQKTEYAAFIETDDFAVCSASPELFFSFGEGEIISRPMKGTARRGLTFSMDCKQAEALRRSEKDRAENIMIVDMIRNDIGRVATPGSVETVSTFDVEKYPTVWQMTSTVTGTLLKKNPSPPALPEDIESTEISPLCSSVPSVVKILKSLFPCASITGAPKAKTMEIIQSLETSPRRIYTGSIGFITPQGEAGFNVAIRTALIQNGRLEFGVGGGIVWDSDAESEYEETLTKARVLTQSRPDFQLLETMLWEPESGIFLLNEHLQRLAESAAFFDIPLELHPVQELLETLEHTCAGVHHRVRLLVSRDGEVDVQTAAVEPGGEKGLMRAAVADAPVDSQHLFLYHKTTHRDVYENAKAAFPDYDEVILWNEKGEVTEGTFTNVVISRDGKKITPPVECGLLAGTFREYLLKTGEVEEGIVMRDELKQADNVWLVNSVRKWQNVVIGGLR</sequence>
<keyword evidence="3" id="KW-1185">Reference proteome</keyword>
<dbReference type="InterPro" id="IPR043132">
    <property type="entry name" value="BCAT-like_C"/>
</dbReference>
<dbReference type="PANTHER" id="PTHR11236">
    <property type="entry name" value="AMINOBENZOATE/ANTHRANILATE SYNTHASE"/>
    <property type="match status" value="1"/>
</dbReference>
<dbReference type="SUPFAM" id="SSF56322">
    <property type="entry name" value="ADC synthase"/>
    <property type="match status" value="1"/>
</dbReference>
<dbReference type="PANTHER" id="PTHR11236:SF50">
    <property type="entry name" value="AMINODEOXYCHORISMATE SYNTHASE COMPONENT 1"/>
    <property type="match status" value="1"/>
</dbReference>